<comment type="caution">
    <text evidence="1">The sequence shown here is derived from an EMBL/GenBank/DDBJ whole genome shotgun (WGS) entry which is preliminary data.</text>
</comment>
<sequence length="360" mass="38860">MEPKHAGLLAACPATQSLAVSMFSAGGGDFKRIASELDLDEFLKKTVIGAGITSGSANDEDVKPCDFRYQREEAFAEMDAFLSGDGLKDAFNRNPDTVTVFSTCGGNTDRNTILWPQNVTPKHSGVSATIDSQSSLCGTTGNALGNIHVGSPVSANQPILRDNQVKGTSSGSSQSDEDDEAGPCEQSTNPTDMKRLRRKVSNRESARRSRRRKQAHLTDLELQAEQLRVENAALYKQLTDASQQYRDADTNNRVLKSDVEALRAKVKLAEDMVARGSLNNLNQQLYQANLSTTPQFNTNMRRMAHVSPTVTVQGNDASYAGINVGGHNSSIGIGNLDISNNSFNNGVISDTVSCVTDIWP</sequence>
<evidence type="ECO:0000313" key="1">
    <source>
        <dbReference type="EMBL" id="KAI4316177.1"/>
    </source>
</evidence>
<dbReference type="Proteomes" id="UP000828941">
    <property type="component" value="Chromosome 10"/>
</dbReference>
<accession>A0ACB9LWR1</accession>
<reference evidence="1 2" key="1">
    <citation type="journal article" date="2022" name="DNA Res.">
        <title>Chromosomal-level genome assembly of the orchid tree Bauhinia variegata (Leguminosae; Cercidoideae) supports the allotetraploid origin hypothesis of Bauhinia.</title>
        <authorList>
            <person name="Zhong Y."/>
            <person name="Chen Y."/>
            <person name="Zheng D."/>
            <person name="Pang J."/>
            <person name="Liu Y."/>
            <person name="Luo S."/>
            <person name="Meng S."/>
            <person name="Qian L."/>
            <person name="Wei D."/>
            <person name="Dai S."/>
            <person name="Zhou R."/>
        </authorList>
    </citation>
    <scope>NUCLEOTIDE SEQUENCE [LARGE SCALE GENOMIC DNA]</scope>
    <source>
        <strain evidence="1">BV-YZ2020</strain>
    </source>
</reference>
<proteinExistence type="predicted"/>
<keyword evidence="2" id="KW-1185">Reference proteome</keyword>
<gene>
    <name evidence="1" type="ORF">L6164_024181</name>
</gene>
<dbReference type="EMBL" id="CM039435">
    <property type="protein sequence ID" value="KAI4316177.1"/>
    <property type="molecule type" value="Genomic_DNA"/>
</dbReference>
<organism evidence="1 2">
    <name type="scientific">Bauhinia variegata</name>
    <name type="common">Purple orchid tree</name>
    <name type="synonym">Phanera variegata</name>
    <dbReference type="NCBI Taxonomy" id="167791"/>
    <lineage>
        <taxon>Eukaryota</taxon>
        <taxon>Viridiplantae</taxon>
        <taxon>Streptophyta</taxon>
        <taxon>Embryophyta</taxon>
        <taxon>Tracheophyta</taxon>
        <taxon>Spermatophyta</taxon>
        <taxon>Magnoliopsida</taxon>
        <taxon>eudicotyledons</taxon>
        <taxon>Gunneridae</taxon>
        <taxon>Pentapetalae</taxon>
        <taxon>rosids</taxon>
        <taxon>fabids</taxon>
        <taxon>Fabales</taxon>
        <taxon>Fabaceae</taxon>
        <taxon>Cercidoideae</taxon>
        <taxon>Cercideae</taxon>
        <taxon>Bauhiniinae</taxon>
        <taxon>Bauhinia</taxon>
    </lineage>
</organism>
<evidence type="ECO:0000313" key="2">
    <source>
        <dbReference type="Proteomes" id="UP000828941"/>
    </source>
</evidence>
<name>A0ACB9LWR1_BAUVA</name>
<protein>
    <submittedName>
        <fullName evidence="1">Uncharacterized protein</fullName>
    </submittedName>
</protein>